<dbReference type="KEGG" id="cavi:CAV_0289"/>
<dbReference type="GO" id="GO:0016491">
    <property type="term" value="F:oxidoreductase activity"/>
    <property type="evidence" value="ECO:0007669"/>
    <property type="project" value="InterPro"/>
</dbReference>
<evidence type="ECO:0000313" key="3">
    <source>
        <dbReference type="Proteomes" id="UP000201169"/>
    </source>
</evidence>
<evidence type="ECO:0000313" key="2">
    <source>
        <dbReference type="EMBL" id="ASQ29960.1"/>
    </source>
</evidence>
<dbReference type="PANTHER" id="PTHR21197">
    <property type="entry name" value="UDP-GALACTOPYRANOSE MUTASE"/>
    <property type="match status" value="1"/>
</dbReference>
<dbReference type="RefSeq" id="WP_094324749.1">
    <property type="nucleotide sequence ID" value="NZ_CP022347.1"/>
</dbReference>
<reference evidence="2 3" key="1">
    <citation type="submission" date="2017-07" db="EMBL/GenBank/DDBJ databases">
        <title>Analysis of two Campylobacter avium genomes and identification of a novel hippuricase gene.</title>
        <authorList>
            <person name="Miller W.G."/>
            <person name="Chapman M.H."/>
            <person name="Yee E."/>
            <person name="Revez J."/>
            <person name="Bono J.L."/>
            <person name="Rossi M."/>
        </authorList>
    </citation>
    <scope>NUCLEOTIDE SEQUENCE [LARGE SCALE GENOMIC DNA]</scope>
    <source>
        <strain evidence="2 3">LMG 24591</strain>
    </source>
</reference>
<evidence type="ECO:0000259" key="1">
    <source>
        <dbReference type="Pfam" id="PF01593"/>
    </source>
</evidence>
<accession>A0A222MWF8</accession>
<feature type="domain" description="Amine oxidase" evidence="1">
    <location>
        <begin position="10"/>
        <end position="401"/>
    </location>
</feature>
<dbReference type="GO" id="GO:0050660">
    <property type="term" value="F:flavin adenine dinucleotide binding"/>
    <property type="evidence" value="ECO:0007669"/>
    <property type="project" value="TreeGrafter"/>
</dbReference>
<dbReference type="AlphaFoldDB" id="A0A222MWF8"/>
<sequence length="428" mass="49543">MKIIVMGGGIAGISAAYHLKKKGLKASIFEKEKELGGLCNSFKLGDFTFDYAPHLSFAKDEYVKNLFASSCEIVAHKPPRISNYYHGTWVKHPAQNNLYPLNTDEKVKIIADFVENPYRQKEIKTYEDWLKASYGEYFTEHFSKPYTRKYWVLEAKEMNANWVGARFYTPNITEVLKGAFEKETPNTYYADEMRVPKEGGYKSFLHSMIKELDDVRLNKELVSIDTKQKKLYFKDKSVESYDVLISTLPLPEYAQILKDIPAKVKEACEKLKNTSMALISLCLNKPKIIDDIWFYIYDEDILPARCYSPSQKSAFNAPKNCSSLQFEVCFSKEKPLKLAQDELVRHIVQKGEEMGLFTESEILQKDIRVKPYANVSFYLGMEDDRSLIREHLKEQKIYTAGRFGKWDYLWSDQSLLSGKDVVEKELGF</sequence>
<gene>
    <name evidence="2" type="ORF">CAV_0289</name>
</gene>
<name>A0A222MWF8_9BACT</name>
<dbReference type="PRINTS" id="PR00419">
    <property type="entry name" value="ADXRDTASE"/>
</dbReference>
<dbReference type="EMBL" id="CP022347">
    <property type="protein sequence ID" value="ASQ29960.1"/>
    <property type="molecule type" value="Genomic_DNA"/>
</dbReference>
<dbReference type="Gene3D" id="3.50.50.60">
    <property type="entry name" value="FAD/NAD(P)-binding domain"/>
    <property type="match status" value="1"/>
</dbReference>
<dbReference type="InterPro" id="IPR036188">
    <property type="entry name" value="FAD/NAD-bd_sf"/>
</dbReference>
<dbReference type="OrthoDB" id="9769600at2"/>
<proteinExistence type="predicted"/>
<protein>
    <submittedName>
        <fullName evidence="2">Protoporphyrinogen oxidase-like protein</fullName>
    </submittedName>
</protein>
<dbReference type="PANTHER" id="PTHR21197:SF0">
    <property type="entry name" value="UDP-GALACTOPYRANOSE MUTASE"/>
    <property type="match status" value="1"/>
</dbReference>
<dbReference type="GO" id="GO:0005829">
    <property type="term" value="C:cytosol"/>
    <property type="evidence" value="ECO:0007669"/>
    <property type="project" value="TreeGrafter"/>
</dbReference>
<organism evidence="2 3">
    <name type="scientific">Campylobacter avium LMG 24591</name>
    <dbReference type="NCBI Taxonomy" id="522484"/>
    <lineage>
        <taxon>Bacteria</taxon>
        <taxon>Pseudomonadati</taxon>
        <taxon>Campylobacterota</taxon>
        <taxon>Epsilonproteobacteria</taxon>
        <taxon>Campylobacterales</taxon>
        <taxon>Campylobacteraceae</taxon>
        <taxon>Campylobacter</taxon>
    </lineage>
</organism>
<dbReference type="GO" id="GO:0008767">
    <property type="term" value="F:UDP-galactopyranose mutase activity"/>
    <property type="evidence" value="ECO:0007669"/>
    <property type="project" value="TreeGrafter"/>
</dbReference>
<keyword evidence="3" id="KW-1185">Reference proteome</keyword>
<dbReference type="Proteomes" id="UP000201169">
    <property type="component" value="Chromosome"/>
</dbReference>
<dbReference type="SUPFAM" id="SSF51905">
    <property type="entry name" value="FAD/NAD(P)-binding domain"/>
    <property type="match status" value="1"/>
</dbReference>
<dbReference type="InterPro" id="IPR002937">
    <property type="entry name" value="Amino_oxidase"/>
</dbReference>
<dbReference type="Pfam" id="PF01593">
    <property type="entry name" value="Amino_oxidase"/>
    <property type="match status" value="1"/>
</dbReference>